<reference evidence="4" key="1">
    <citation type="journal article" date="2019" name="Int. J. Syst. Evol. Microbiol.">
        <title>The Global Catalogue of Microorganisms (GCM) 10K type strain sequencing project: providing services to taxonomists for standard genome sequencing and annotation.</title>
        <authorList>
            <consortium name="The Broad Institute Genomics Platform"/>
            <consortium name="The Broad Institute Genome Sequencing Center for Infectious Disease"/>
            <person name="Wu L."/>
            <person name="Ma J."/>
        </authorList>
    </citation>
    <scope>NUCLEOTIDE SEQUENCE [LARGE SCALE GENOMIC DNA]</scope>
    <source>
        <strain evidence="4">JCM 4087</strain>
    </source>
</reference>
<keyword evidence="1" id="KW-0732">Signal</keyword>
<dbReference type="EMBL" id="BAAAXZ010000092">
    <property type="protein sequence ID" value="GAA2927449.1"/>
    <property type="molecule type" value="Genomic_DNA"/>
</dbReference>
<evidence type="ECO:0000259" key="2">
    <source>
        <dbReference type="SMART" id="SM00458"/>
    </source>
</evidence>
<protein>
    <recommendedName>
        <fullName evidence="2">Ricin B lectin domain-containing protein</fullName>
    </recommendedName>
</protein>
<dbReference type="SMART" id="SM00458">
    <property type="entry name" value="RICIN"/>
    <property type="match status" value="1"/>
</dbReference>
<keyword evidence="4" id="KW-1185">Reference proteome</keyword>
<dbReference type="Gene3D" id="2.80.10.50">
    <property type="match status" value="1"/>
</dbReference>
<comment type="caution">
    <text evidence="3">The sequence shown here is derived from an EMBL/GenBank/DDBJ whole genome shotgun (WGS) entry which is preliminary data.</text>
</comment>
<dbReference type="InterPro" id="IPR035992">
    <property type="entry name" value="Ricin_B-like_lectins"/>
</dbReference>
<evidence type="ECO:0000256" key="1">
    <source>
        <dbReference type="SAM" id="SignalP"/>
    </source>
</evidence>
<dbReference type="PROSITE" id="PS50231">
    <property type="entry name" value="RICIN_B_LECTIN"/>
    <property type="match status" value="1"/>
</dbReference>
<dbReference type="SUPFAM" id="SSF50370">
    <property type="entry name" value="Ricin B-like lectins"/>
    <property type="match status" value="1"/>
</dbReference>
<feature type="chain" id="PRO_5046495118" description="Ricin B lectin domain-containing protein" evidence="1">
    <location>
        <begin position="30"/>
        <end position="163"/>
    </location>
</feature>
<proteinExistence type="predicted"/>
<evidence type="ECO:0000313" key="4">
    <source>
        <dbReference type="Proteomes" id="UP001501102"/>
    </source>
</evidence>
<dbReference type="Pfam" id="PF00652">
    <property type="entry name" value="Ricin_B_lectin"/>
    <property type="match status" value="1"/>
</dbReference>
<dbReference type="InterPro" id="IPR000772">
    <property type="entry name" value="Ricin_B_lectin"/>
</dbReference>
<dbReference type="Proteomes" id="UP001501102">
    <property type="component" value="Unassembled WGS sequence"/>
</dbReference>
<evidence type="ECO:0000313" key="3">
    <source>
        <dbReference type="EMBL" id="GAA2927449.1"/>
    </source>
</evidence>
<sequence length="163" mass="18226">MGMKSRVIGALFGAAFSGIAVLPSGTAAAAEDPYPYPIKAKNVQTGRCLDGDAKYNVYTHACGDDNPYQKWNTFMGSKGMMLQSIKTGLCMTVTPDTGESRVFSEKCDSGNRKQWWEKRYVKDSKYALINAQTRMALDSNDKGNAYTKVFDVNNPYQQWVIWY</sequence>
<feature type="signal peptide" evidence="1">
    <location>
        <begin position="1"/>
        <end position="29"/>
    </location>
</feature>
<accession>A0ABP6JAV9</accession>
<feature type="domain" description="Ricin B lectin" evidence="2">
    <location>
        <begin position="36"/>
        <end position="162"/>
    </location>
</feature>
<name>A0ABP6JAV9_STRTU</name>
<organism evidence="3 4">
    <name type="scientific">Streptomyces thioluteus</name>
    <dbReference type="NCBI Taxonomy" id="66431"/>
    <lineage>
        <taxon>Bacteria</taxon>
        <taxon>Bacillati</taxon>
        <taxon>Actinomycetota</taxon>
        <taxon>Actinomycetes</taxon>
        <taxon>Kitasatosporales</taxon>
        <taxon>Streptomycetaceae</taxon>
        <taxon>Streptomyces</taxon>
    </lineage>
</organism>
<gene>
    <name evidence="3" type="ORF">GCM10020221_24250</name>
</gene>
<dbReference type="CDD" id="cd23415">
    <property type="entry name" value="beta-trefoil_Ricin_AH"/>
    <property type="match status" value="1"/>
</dbReference>